<dbReference type="Pfam" id="PF12079">
    <property type="entry name" value="DUF3558"/>
    <property type="match status" value="1"/>
</dbReference>
<organism evidence="2 3">
    <name type="scientific">Actinosynnema pretiosum subsp. pretiosum</name>
    <dbReference type="NCBI Taxonomy" id="103721"/>
    <lineage>
        <taxon>Bacteria</taxon>
        <taxon>Bacillati</taxon>
        <taxon>Actinomycetota</taxon>
        <taxon>Actinomycetes</taxon>
        <taxon>Pseudonocardiales</taxon>
        <taxon>Pseudonocardiaceae</taxon>
        <taxon>Actinosynnema</taxon>
    </lineage>
</organism>
<evidence type="ECO:0000313" key="2">
    <source>
        <dbReference type="EMBL" id="QUF06838.1"/>
    </source>
</evidence>
<gene>
    <name evidence="2" type="ORF">KCV87_12775</name>
</gene>
<dbReference type="EMBL" id="CP073249">
    <property type="protein sequence ID" value="QUF06838.1"/>
    <property type="molecule type" value="Genomic_DNA"/>
</dbReference>
<dbReference type="Proteomes" id="UP000677152">
    <property type="component" value="Chromosome"/>
</dbReference>
<feature type="compositionally biased region" description="Polar residues" evidence="1">
    <location>
        <begin position="46"/>
        <end position="58"/>
    </location>
</feature>
<protein>
    <submittedName>
        <fullName evidence="2">DUF3558 domain-containing protein</fullName>
    </submittedName>
</protein>
<sequence length="222" mass="23666">MHETTLPVLKSPLLSTSAQKLALSAVMLSLITATVAGLGLSTERTTSGTARAASQPQGAQVPPADVSSQADPPPRPVRQEGRWLDVSRVKPCDLLSPGQLASIGASRSGHEIELPAFQATGCTWSDTGGINTVVPVTHEGIGVWFEGKRTGRLTRTMYIEEFPAITVQIDGYSNRCDVMVDTKEGEYLNASHSRSTKKLEVGPTPCDSAIELAREAIRTLNV</sequence>
<evidence type="ECO:0000313" key="3">
    <source>
        <dbReference type="Proteomes" id="UP000677152"/>
    </source>
</evidence>
<feature type="region of interest" description="Disordered" evidence="1">
    <location>
        <begin position="46"/>
        <end position="80"/>
    </location>
</feature>
<dbReference type="InterPro" id="IPR024520">
    <property type="entry name" value="DUF3558"/>
</dbReference>
<name>A0AA45LCP9_9PSEU</name>
<dbReference type="AlphaFoldDB" id="A0AA45LCP9"/>
<proteinExistence type="predicted"/>
<reference evidence="2" key="1">
    <citation type="submission" date="2021-04" db="EMBL/GenBank/DDBJ databases">
        <title>Genomic sequence of Actinosynnema pretiosum subsp. pretiosum ATCC 31280 (C-14919).</title>
        <authorList>
            <person name="Bai L."/>
            <person name="Wang X."/>
            <person name="Xiao Y."/>
        </authorList>
    </citation>
    <scope>NUCLEOTIDE SEQUENCE</scope>
    <source>
        <strain evidence="2">ATCC 31280</strain>
    </source>
</reference>
<accession>A0AA45LCP9</accession>
<evidence type="ECO:0000256" key="1">
    <source>
        <dbReference type="SAM" id="MobiDB-lite"/>
    </source>
</evidence>